<evidence type="ECO:0000313" key="3">
    <source>
        <dbReference type="Proteomes" id="UP000094526"/>
    </source>
</evidence>
<keyword evidence="3" id="KW-1185">Reference proteome</keyword>
<dbReference type="Proteomes" id="UP000094526">
    <property type="component" value="Unassembled WGS sequence"/>
</dbReference>
<organism evidence="2 3">
    <name type="scientific">Cladophialophora carrionii</name>
    <dbReference type="NCBI Taxonomy" id="86049"/>
    <lineage>
        <taxon>Eukaryota</taxon>
        <taxon>Fungi</taxon>
        <taxon>Dikarya</taxon>
        <taxon>Ascomycota</taxon>
        <taxon>Pezizomycotina</taxon>
        <taxon>Eurotiomycetes</taxon>
        <taxon>Chaetothyriomycetidae</taxon>
        <taxon>Chaetothyriales</taxon>
        <taxon>Herpotrichiellaceae</taxon>
        <taxon>Cladophialophora</taxon>
    </lineage>
</organism>
<evidence type="ECO:0000256" key="1">
    <source>
        <dbReference type="SAM" id="MobiDB-lite"/>
    </source>
</evidence>
<dbReference type="EMBL" id="LGRB01000011">
    <property type="protein sequence ID" value="OCT49198.1"/>
    <property type="molecule type" value="Genomic_DNA"/>
</dbReference>
<accession>A0A1C1CL00</accession>
<dbReference type="AlphaFoldDB" id="A0A1C1CL00"/>
<gene>
    <name evidence="2" type="ORF">CLCR_05268</name>
</gene>
<sequence length="115" mass="12382">MFGLQFGELMHKLNPDQVNNKGAVFGGGLAGVSNLPEGGSILTVDLYLNRLKNQNHRNGWLVTGVERCSLTNTPRQDASEFTRTRARDAPDAHDATSTCGPPNSALSVLAKISKF</sequence>
<evidence type="ECO:0000313" key="2">
    <source>
        <dbReference type="EMBL" id="OCT49198.1"/>
    </source>
</evidence>
<name>A0A1C1CL00_9EURO</name>
<protein>
    <submittedName>
        <fullName evidence="2">Uncharacterized protein</fullName>
    </submittedName>
</protein>
<reference evidence="3" key="1">
    <citation type="submission" date="2015-07" db="EMBL/GenBank/DDBJ databases">
        <authorList>
            <person name="Teixeira M.M."/>
            <person name="Souza R.C."/>
            <person name="Almeida L.G."/>
            <person name="Vicente V.A."/>
            <person name="de Hoog S."/>
            <person name="Bocca A.L."/>
            <person name="de Almeida S.R."/>
            <person name="Vasconcelos A.T."/>
            <person name="Felipe M.S."/>
        </authorList>
    </citation>
    <scope>NUCLEOTIDE SEQUENCE [LARGE SCALE GENOMIC DNA]</scope>
    <source>
        <strain evidence="3">KSF</strain>
    </source>
</reference>
<feature type="region of interest" description="Disordered" evidence="1">
    <location>
        <begin position="73"/>
        <end position="100"/>
    </location>
</feature>
<feature type="compositionally biased region" description="Basic and acidic residues" evidence="1">
    <location>
        <begin position="77"/>
        <end position="94"/>
    </location>
</feature>
<dbReference type="VEuPathDB" id="FungiDB:CLCR_05268"/>
<proteinExistence type="predicted"/>
<comment type="caution">
    <text evidence="2">The sequence shown here is derived from an EMBL/GenBank/DDBJ whole genome shotgun (WGS) entry which is preliminary data.</text>
</comment>